<proteinExistence type="predicted"/>
<evidence type="ECO:0000313" key="3">
    <source>
        <dbReference type="Proteomes" id="UP000278288"/>
    </source>
</evidence>
<protein>
    <submittedName>
        <fullName evidence="2">Uncharacterized protein</fullName>
    </submittedName>
</protein>
<dbReference type="KEGG" id="cnk:EG343_09975"/>
<evidence type="ECO:0000313" key="2">
    <source>
        <dbReference type="EMBL" id="AZA90940.1"/>
    </source>
</evidence>
<keyword evidence="3" id="KW-1185">Reference proteome</keyword>
<feature type="region of interest" description="Disordered" evidence="1">
    <location>
        <begin position="133"/>
        <end position="155"/>
    </location>
</feature>
<sequence>MITNAIMREQLIKKFKPEALQSSIWMHTNYRTGNIHELTPEELESLYYSFFPKQSTVYEELNNQYAEQHLKSLRSVILKDAQYIGLYDPDDWGPFNRFMLELSPSKKALKDYTASEFPPLIKQFKSLRTKYNNSAKRPGTKEWYHKNKLPFPSEN</sequence>
<dbReference type="RefSeq" id="WP_123857645.1">
    <property type="nucleotide sequence ID" value="NZ_CP033923.1"/>
</dbReference>
<evidence type="ECO:0000256" key="1">
    <source>
        <dbReference type="SAM" id="MobiDB-lite"/>
    </source>
</evidence>
<organism evidence="2 3">
    <name type="scientific">Chryseobacterium nakagawai</name>
    <dbReference type="NCBI Taxonomy" id="1241982"/>
    <lineage>
        <taxon>Bacteria</taxon>
        <taxon>Pseudomonadati</taxon>
        <taxon>Bacteroidota</taxon>
        <taxon>Flavobacteriia</taxon>
        <taxon>Flavobacteriales</taxon>
        <taxon>Weeksellaceae</taxon>
        <taxon>Chryseobacterium group</taxon>
        <taxon>Chryseobacterium</taxon>
    </lineage>
</organism>
<accession>A0AAD0YKY0</accession>
<dbReference type="AlphaFoldDB" id="A0AAD0YKY0"/>
<gene>
    <name evidence="2" type="ORF">EG343_09975</name>
</gene>
<reference evidence="2 3" key="1">
    <citation type="submission" date="2018-11" db="EMBL/GenBank/DDBJ databases">
        <title>Proposal to divide the Flavobacteriaceae and reorganize its genera based on Amino Acid Identity values calculated from whole genome sequences.</title>
        <authorList>
            <person name="Nicholson A.C."/>
            <person name="Gulvik C.A."/>
            <person name="Whitney A.M."/>
            <person name="Humrighouse B.W."/>
            <person name="Bell M."/>
            <person name="Holmes B."/>
            <person name="Steigerwalt A.G."/>
            <person name="Villarma A."/>
            <person name="Sheth M."/>
            <person name="Batra D."/>
            <person name="Pryor J."/>
            <person name="Bernardet J.-F."/>
            <person name="Hugo C."/>
            <person name="Kampfer P."/>
            <person name="Newman J."/>
            <person name="McQuiston J.R."/>
        </authorList>
    </citation>
    <scope>NUCLEOTIDE SEQUENCE [LARGE SCALE GENOMIC DNA]</scope>
    <source>
        <strain evidence="2 3">G0041</strain>
    </source>
</reference>
<name>A0AAD0YKY0_CHRNA</name>
<dbReference type="EMBL" id="CP033923">
    <property type="protein sequence ID" value="AZA90940.1"/>
    <property type="molecule type" value="Genomic_DNA"/>
</dbReference>
<dbReference type="Proteomes" id="UP000278288">
    <property type="component" value="Chromosome"/>
</dbReference>